<dbReference type="eggNOG" id="ENOG5032QUZ">
    <property type="taxonomic scope" value="Bacteria"/>
</dbReference>
<dbReference type="PATRIC" id="fig|1244869.3.peg.2692"/>
<evidence type="ECO:0000256" key="1">
    <source>
        <dbReference type="SAM" id="MobiDB-lite"/>
    </source>
</evidence>
<name>M2ZQ64_9PROT</name>
<sequence length="494" mass="53735">MAGPILAGMVVTAAGTAQAKDKIDDSFGDIESQMEAQPVKKAAPPAGKSMLDTSDDEFLDTAAPAAKKESKAPQTADNPFAQLVKRAQYQLDLFTTYFPMGYSNRQVVDDHAVGWSKFQITTRASLTPDTQFNLKMHAVGSTATNEHKGVFTAPGAHGNRAKWVDVDTLSLAHQMGSNTVTIGKAPLSMGVSTLYSPADRFEPSYAADPTQAFRTGRWQARYDRAVGDDQFTLAVLPTDDVSVVPHKNSRWFGGTSSYAFTAMPALGAGASLAENYHDGAARNWGYLGRYKGTAGGFDYFGLAHYGPTIYPILRQRGAAMSEIYRPMASTLAAGVSTTIDRWEFHGEASWQIASHNQDQDFIKHVVGFSYRDSALANSLGLDEIQPILEYAGELVTDQQSSSGQFLANSSSSRPLRDAVLGRVIFRISNAWSTYVGGARNFVDGDHSASAGAEYKYAEDIKFKLDMSAFGGEPDTLYGRWRRNDFIRFGVVLNH</sequence>
<dbReference type="STRING" id="1244869.H261_13349"/>
<accession>M2ZQ64</accession>
<dbReference type="EMBL" id="AONQ01000034">
    <property type="protein sequence ID" value="EME69457.1"/>
    <property type="molecule type" value="Genomic_DNA"/>
</dbReference>
<proteinExistence type="predicted"/>
<reference evidence="2 3" key="1">
    <citation type="journal article" date="2014" name="Genome Announc.">
        <title>Draft Genome Sequence of Magnetospirillum sp. Strain SO-1, a Freshwater Magnetotactic Bacterium Isolated from the Ol'khovka River, Russia.</title>
        <authorList>
            <person name="Grouzdev D.S."/>
            <person name="Dziuba M.V."/>
            <person name="Sukhacheva M.S."/>
            <person name="Mardanov A.V."/>
            <person name="Beletskiy A.V."/>
            <person name="Kuznetsov B.B."/>
            <person name="Skryabin K.G."/>
        </authorList>
    </citation>
    <scope>NUCLEOTIDE SEQUENCE [LARGE SCALE GENOMIC DNA]</scope>
    <source>
        <strain evidence="2 3">SO-1</strain>
    </source>
</reference>
<feature type="region of interest" description="Disordered" evidence="1">
    <location>
        <begin position="35"/>
        <end position="54"/>
    </location>
</feature>
<dbReference type="Proteomes" id="UP000011744">
    <property type="component" value="Unassembled WGS sequence"/>
</dbReference>
<evidence type="ECO:0000313" key="2">
    <source>
        <dbReference type="EMBL" id="EME69457.1"/>
    </source>
</evidence>
<evidence type="ECO:0008006" key="4">
    <source>
        <dbReference type="Google" id="ProtNLM"/>
    </source>
</evidence>
<gene>
    <name evidence="2" type="ORF">H261_13349</name>
</gene>
<protein>
    <recommendedName>
        <fullName evidence="4">Porin</fullName>
    </recommendedName>
</protein>
<organism evidence="2 3">
    <name type="scientific">Paramagnetospirillum caucaseum</name>
    <dbReference type="NCBI Taxonomy" id="1244869"/>
    <lineage>
        <taxon>Bacteria</taxon>
        <taxon>Pseudomonadati</taxon>
        <taxon>Pseudomonadota</taxon>
        <taxon>Alphaproteobacteria</taxon>
        <taxon>Rhodospirillales</taxon>
        <taxon>Magnetospirillaceae</taxon>
        <taxon>Paramagnetospirillum</taxon>
    </lineage>
</organism>
<evidence type="ECO:0000313" key="3">
    <source>
        <dbReference type="Proteomes" id="UP000011744"/>
    </source>
</evidence>
<keyword evidence="3" id="KW-1185">Reference proteome</keyword>
<comment type="caution">
    <text evidence="2">The sequence shown here is derived from an EMBL/GenBank/DDBJ whole genome shotgun (WGS) entry which is preliminary data.</text>
</comment>
<dbReference type="AlphaFoldDB" id="M2ZQ64"/>